<proteinExistence type="predicted"/>
<evidence type="ECO:0000313" key="3">
    <source>
        <dbReference type="EMBL" id="OUS48912.1"/>
    </source>
</evidence>
<sequence length="178" mass="20204">MLEIGGDGKSSSRAGEADEPTSNARSAARINSGPDDPDARRISRTICARKSHSASTPQFVPIRAPAYEFLLESHNFLTRTTLGFLELIDFIALRLHGDDERGALLKRLLQFRSESQLFVRLFIHDRLRRRARAQSFPLTFLHDEYVLSRSREFALELGDSLERSRSFPPRALVLAHEQ</sequence>
<dbReference type="EMBL" id="KZ155772">
    <property type="protein sequence ID" value="OUS48906.1"/>
    <property type="molecule type" value="Genomic_DNA"/>
</dbReference>
<dbReference type="EMBL" id="KZ155772">
    <property type="protein sequence ID" value="OUS48912.1"/>
    <property type="molecule type" value="Genomic_DNA"/>
</dbReference>
<evidence type="ECO:0000313" key="2">
    <source>
        <dbReference type="EMBL" id="OUS48906.1"/>
    </source>
</evidence>
<accession>A0A1Y5IH63</accession>
<dbReference type="AlphaFoldDB" id="A0A1Y5IH63"/>
<protein>
    <submittedName>
        <fullName evidence="2">Uncharacterized protein</fullName>
    </submittedName>
</protein>
<reference evidence="2" key="1">
    <citation type="submission" date="2017-04" db="EMBL/GenBank/DDBJ databases">
        <title>Population genomics of picophytoplankton unveils novel chromosome hypervariability.</title>
        <authorList>
            <consortium name="DOE Joint Genome Institute"/>
            <person name="Blanc-Mathieu R."/>
            <person name="Krasovec M."/>
            <person name="Hebrard M."/>
            <person name="Yau S."/>
            <person name="Desgranges E."/>
            <person name="Martin J."/>
            <person name="Schackwitz W."/>
            <person name="Kuo A."/>
            <person name="Salin G."/>
            <person name="Donnadieu C."/>
            <person name="Desdevises Y."/>
            <person name="Sanchez-Ferandin S."/>
            <person name="Moreau H."/>
            <person name="Rivals E."/>
            <person name="Grigoriev I.V."/>
            <person name="Grimsley N."/>
            <person name="Eyre-Walker A."/>
            <person name="Piganeau G."/>
        </authorList>
    </citation>
    <scope>NUCLEOTIDE SEQUENCE [LARGE SCALE GENOMIC DNA]</scope>
    <source>
        <strain evidence="2">RCC 1115</strain>
    </source>
</reference>
<organism evidence="2">
    <name type="scientific">Ostreococcus tauri</name>
    <name type="common">Marine green alga</name>
    <dbReference type="NCBI Taxonomy" id="70448"/>
    <lineage>
        <taxon>Eukaryota</taxon>
        <taxon>Viridiplantae</taxon>
        <taxon>Chlorophyta</taxon>
        <taxon>Mamiellophyceae</taxon>
        <taxon>Mamiellales</taxon>
        <taxon>Bathycoccaceae</taxon>
        <taxon>Ostreococcus</taxon>
    </lineage>
</organism>
<gene>
    <name evidence="2" type="ORF">BE221DRAFT_107749</name>
    <name evidence="3" type="ORF">BE221DRAFT_107754</name>
</gene>
<feature type="region of interest" description="Disordered" evidence="1">
    <location>
        <begin position="1"/>
        <end position="40"/>
    </location>
</feature>
<evidence type="ECO:0000256" key="1">
    <source>
        <dbReference type="SAM" id="MobiDB-lite"/>
    </source>
</evidence>
<name>A0A1Y5IH63_OSTTA</name>
<dbReference type="Proteomes" id="UP000195557">
    <property type="component" value="Unassembled WGS sequence"/>
</dbReference>